<dbReference type="Gene3D" id="1.10.565.10">
    <property type="entry name" value="Retinoid X Receptor"/>
    <property type="match status" value="1"/>
</dbReference>
<dbReference type="EMBL" id="BTSY01000005">
    <property type="protein sequence ID" value="GMT30801.1"/>
    <property type="molecule type" value="Genomic_DNA"/>
</dbReference>
<feature type="domain" description="NR LBD" evidence="4">
    <location>
        <begin position="9"/>
        <end position="253"/>
    </location>
</feature>
<keyword evidence="2" id="KW-0804">Transcription</keyword>
<comment type="caution">
    <text evidence="5">The sequence shown here is derived from an EMBL/GenBank/DDBJ whole genome shotgun (WGS) entry which is preliminary data.</text>
</comment>
<reference evidence="5" key="1">
    <citation type="submission" date="2023-10" db="EMBL/GenBank/DDBJ databases">
        <title>Genome assembly of Pristionchus species.</title>
        <authorList>
            <person name="Yoshida K."/>
            <person name="Sommer R.J."/>
        </authorList>
    </citation>
    <scope>NUCLEOTIDE SEQUENCE</scope>
    <source>
        <strain evidence="5">RS5133</strain>
    </source>
</reference>
<sequence length="253" mass="29112">THSLSVLRSPVAVSRSCSCCRVETTSHWRSIRQGNYATSAQLLYIAMTEIRLFYEKTFPAITELSEEEQEHLFKSYFPKFGIIDNLYRTRKLWGEIKRFIMGSVESAMDTDHPELWLEEGLGGENRNALIRCMNEQYQAQFEVVVPAMTRAMITNKEFHAMIALVLCEIDSSIELSDRALSVIDGIRIAALEDLQRYYKDEMGMDDFSSRLGNVITLNHAIQECISINVKFSRIQTSVFDIYAAEEKIHQLFI</sequence>
<dbReference type="PROSITE" id="PS51843">
    <property type="entry name" value="NR_LBD"/>
    <property type="match status" value="1"/>
</dbReference>
<dbReference type="Pfam" id="PF00104">
    <property type="entry name" value="Hormone_recep"/>
    <property type="match status" value="1"/>
</dbReference>
<evidence type="ECO:0000256" key="1">
    <source>
        <dbReference type="ARBA" id="ARBA00023015"/>
    </source>
</evidence>
<dbReference type="SUPFAM" id="SSF48508">
    <property type="entry name" value="Nuclear receptor ligand-binding domain"/>
    <property type="match status" value="1"/>
</dbReference>
<name>A0AAV5WIQ9_9BILA</name>
<keyword evidence="3" id="KW-0675">Receptor</keyword>
<accession>A0AAV5WIQ9</accession>
<protein>
    <recommendedName>
        <fullName evidence="4">NR LBD domain-containing protein</fullName>
    </recommendedName>
</protein>
<feature type="non-terminal residue" evidence="5">
    <location>
        <position position="1"/>
    </location>
</feature>
<keyword evidence="6" id="KW-1185">Reference proteome</keyword>
<evidence type="ECO:0000256" key="3">
    <source>
        <dbReference type="ARBA" id="ARBA00023170"/>
    </source>
</evidence>
<dbReference type="SMART" id="SM00430">
    <property type="entry name" value="HOLI"/>
    <property type="match status" value="1"/>
</dbReference>
<evidence type="ECO:0000313" key="5">
    <source>
        <dbReference type="EMBL" id="GMT30801.1"/>
    </source>
</evidence>
<evidence type="ECO:0000256" key="2">
    <source>
        <dbReference type="ARBA" id="ARBA00023163"/>
    </source>
</evidence>
<dbReference type="InterPro" id="IPR000536">
    <property type="entry name" value="Nucl_hrmn_rcpt_lig-bd"/>
</dbReference>
<organism evidence="5 6">
    <name type="scientific">Pristionchus fissidentatus</name>
    <dbReference type="NCBI Taxonomy" id="1538716"/>
    <lineage>
        <taxon>Eukaryota</taxon>
        <taxon>Metazoa</taxon>
        <taxon>Ecdysozoa</taxon>
        <taxon>Nematoda</taxon>
        <taxon>Chromadorea</taxon>
        <taxon>Rhabditida</taxon>
        <taxon>Rhabditina</taxon>
        <taxon>Diplogasteromorpha</taxon>
        <taxon>Diplogasteroidea</taxon>
        <taxon>Neodiplogasteridae</taxon>
        <taxon>Pristionchus</taxon>
    </lineage>
</organism>
<dbReference type="AlphaFoldDB" id="A0AAV5WIQ9"/>
<dbReference type="PANTHER" id="PTHR46011">
    <property type="entry name" value="NUCLEAR HORMONE RECEPTOR FAMILY MEMBER NHR-86-RELATED"/>
    <property type="match status" value="1"/>
</dbReference>
<proteinExistence type="predicted"/>
<dbReference type="Proteomes" id="UP001432322">
    <property type="component" value="Unassembled WGS sequence"/>
</dbReference>
<dbReference type="GO" id="GO:0005634">
    <property type="term" value="C:nucleus"/>
    <property type="evidence" value="ECO:0007669"/>
    <property type="project" value="TreeGrafter"/>
</dbReference>
<evidence type="ECO:0000259" key="4">
    <source>
        <dbReference type="PROSITE" id="PS51843"/>
    </source>
</evidence>
<evidence type="ECO:0000313" key="6">
    <source>
        <dbReference type="Proteomes" id="UP001432322"/>
    </source>
</evidence>
<keyword evidence="1" id="KW-0805">Transcription regulation</keyword>
<dbReference type="PANTHER" id="PTHR46011:SF6">
    <property type="entry name" value="HIGH ZINC ACTIVATED NUCLEAR RECEPTOR PROTEIN"/>
    <property type="match status" value="1"/>
</dbReference>
<gene>
    <name evidence="5" type="ORF">PFISCL1PPCAC_22098</name>
</gene>
<dbReference type="GO" id="GO:0003700">
    <property type="term" value="F:DNA-binding transcription factor activity"/>
    <property type="evidence" value="ECO:0007669"/>
    <property type="project" value="TreeGrafter"/>
</dbReference>
<dbReference type="InterPro" id="IPR035500">
    <property type="entry name" value="NHR-like_dom_sf"/>
</dbReference>